<dbReference type="AlphaFoldDB" id="A0A7S2GR77"/>
<keyword evidence="3" id="KW-0804">Transcription</keyword>
<dbReference type="InterPro" id="IPR036128">
    <property type="entry name" value="Plus3-like_sf"/>
</dbReference>
<dbReference type="PANTHER" id="PTHR13115">
    <property type="entry name" value="RNA POLYMERASE-ASSOCIATED PROTEIN RTF1 HOMOLOG"/>
    <property type="match status" value="1"/>
</dbReference>
<feature type="compositionally biased region" description="Basic and acidic residues" evidence="5">
    <location>
        <begin position="83"/>
        <end position="93"/>
    </location>
</feature>
<keyword evidence="4" id="KW-0539">Nucleus</keyword>
<dbReference type="Pfam" id="PF03126">
    <property type="entry name" value="Plus-3"/>
    <property type="match status" value="1"/>
</dbReference>
<feature type="region of interest" description="Disordered" evidence="5">
    <location>
        <begin position="1"/>
        <end position="283"/>
    </location>
</feature>
<dbReference type="GO" id="GO:1990269">
    <property type="term" value="F:RNA polymerase II C-terminal domain phosphoserine binding"/>
    <property type="evidence" value="ECO:0007669"/>
    <property type="project" value="TreeGrafter"/>
</dbReference>
<evidence type="ECO:0000256" key="1">
    <source>
        <dbReference type="ARBA" id="ARBA00004123"/>
    </source>
</evidence>
<keyword evidence="2" id="KW-0805">Transcription regulation</keyword>
<dbReference type="GO" id="GO:0003677">
    <property type="term" value="F:DNA binding"/>
    <property type="evidence" value="ECO:0007669"/>
    <property type="project" value="InterPro"/>
</dbReference>
<dbReference type="InterPro" id="IPR004343">
    <property type="entry name" value="Plus-3_dom"/>
</dbReference>
<reference evidence="7" key="1">
    <citation type="submission" date="2021-01" db="EMBL/GenBank/DDBJ databases">
        <authorList>
            <person name="Corre E."/>
            <person name="Pelletier E."/>
            <person name="Niang G."/>
            <person name="Scheremetjew M."/>
            <person name="Finn R."/>
            <person name="Kale V."/>
            <person name="Holt S."/>
            <person name="Cochrane G."/>
            <person name="Meng A."/>
            <person name="Brown T."/>
            <person name="Cohen L."/>
        </authorList>
    </citation>
    <scope>NUCLEOTIDE SEQUENCE</scope>
    <source>
        <strain evidence="7">CCMP1381</strain>
    </source>
</reference>
<name>A0A7S2GR77_9STRA</name>
<comment type="subcellular location">
    <subcellularLocation>
        <location evidence="1">Nucleus</location>
    </subcellularLocation>
</comment>
<evidence type="ECO:0000256" key="2">
    <source>
        <dbReference type="ARBA" id="ARBA00023015"/>
    </source>
</evidence>
<dbReference type="GO" id="GO:0016593">
    <property type="term" value="C:Cdc73/Paf1 complex"/>
    <property type="evidence" value="ECO:0007669"/>
    <property type="project" value="TreeGrafter"/>
</dbReference>
<dbReference type="PANTHER" id="PTHR13115:SF8">
    <property type="entry name" value="RNA POLYMERASE-ASSOCIATED PROTEIN RTF1 HOMOLOG"/>
    <property type="match status" value="1"/>
</dbReference>
<feature type="compositionally biased region" description="Basic and acidic residues" evidence="5">
    <location>
        <begin position="185"/>
        <end position="212"/>
    </location>
</feature>
<organism evidence="7">
    <name type="scientific">Octactis speculum</name>
    <dbReference type="NCBI Taxonomy" id="3111310"/>
    <lineage>
        <taxon>Eukaryota</taxon>
        <taxon>Sar</taxon>
        <taxon>Stramenopiles</taxon>
        <taxon>Ochrophyta</taxon>
        <taxon>Dictyochophyceae</taxon>
        <taxon>Dictyochales</taxon>
        <taxon>Dictyochaceae</taxon>
        <taxon>Octactis</taxon>
    </lineage>
</organism>
<feature type="compositionally biased region" description="Acidic residues" evidence="5">
    <location>
        <begin position="127"/>
        <end position="138"/>
    </location>
</feature>
<evidence type="ECO:0000313" key="7">
    <source>
        <dbReference type="EMBL" id="CAD9467637.1"/>
    </source>
</evidence>
<protein>
    <recommendedName>
        <fullName evidence="6">Plus3 domain-containing protein</fullName>
    </recommendedName>
</protein>
<feature type="region of interest" description="Disordered" evidence="5">
    <location>
        <begin position="467"/>
        <end position="495"/>
    </location>
</feature>
<proteinExistence type="predicted"/>
<sequence>MNSSSTIRYGGKQPRQPEPNRYGGKKPRLPQPDSEDSDSEEVSSVEDSSDSEEEYQEGSKPPPAKKKKVLDSDSEISGSDAEEEKKTSEKDNANDAEEEEDEDEEEEDNDKDDMEDVTNENGTQGGEGEEDEDEEEDETLNKMTELEREMELSSRHEKKEQDRLREEMKKKMKDEKRRSSGRRAPNLEDDNKTKARQNLKEQRERRIQHDDSSSDSGQEEEDSDDDKSASSDCNSLADSDEEHTPSEAAKQATTTREEREEKDHADPSDKEDGEVDTERFKEEKAIKVPETKLDDMNRILIRRMFLEQKLDEPYLERAVRGCFVKFLIGQHKGLPVYRMCEIVGVCEYTRTYRVNTKPTTVGLEVRFGASETKVRIDKVSNHSFTQEELDRWKQEMQDKRRYDKIPTPEQCKHIQKALKNLLNSHTYTEEEVSIMVQKRLKAATSTGRLNIASTRIKLTNGIQGAREKLADAEKAEEKAREDRDNDGGYQAEQAAISAREACEAEVKQLEKELEKINEHEEQRGRNIRKADRFSKINARNFAHNKAVDMQAGEASINKADAETDDIYAKRKSDSTVLWRTATSLSKKAQGKQQDRTENAKPVNDADAGSLLACPATPGTALAEAHDFDANKDTVTAKPLGVKTKHKAARSKRKRRGMSLQQYLALARSGREATALAGTPAS</sequence>
<feature type="compositionally biased region" description="Basic and acidic residues" evidence="5">
    <location>
        <begin position="255"/>
        <end position="283"/>
    </location>
</feature>
<evidence type="ECO:0000256" key="3">
    <source>
        <dbReference type="ARBA" id="ARBA00023163"/>
    </source>
</evidence>
<dbReference type="SUPFAM" id="SSF159042">
    <property type="entry name" value="Plus3-like"/>
    <property type="match status" value="1"/>
</dbReference>
<feature type="compositionally biased region" description="Basic and acidic residues" evidence="5">
    <location>
        <begin position="467"/>
        <end position="486"/>
    </location>
</feature>
<feature type="domain" description="Plus3" evidence="6">
    <location>
        <begin position="290"/>
        <end position="423"/>
    </location>
</feature>
<feature type="compositionally biased region" description="Acidic residues" evidence="5">
    <location>
        <begin position="94"/>
        <end position="118"/>
    </location>
</feature>
<evidence type="ECO:0000256" key="5">
    <source>
        <dbReference type="SAM" id="MobiDB-lite"/>
    </source>
</evidence>
<dbReference type="SMART" id="SM00719">
    <property type="entry name" value="Plus3"/>
    <property type="match status" value="1"/>
</dbReference>
<feature type="region of interest" description="Disordered" evidence="5">
    <location>
        <begin position="582"/>
        <end position="608"/>
    </location>
</feature>
<dbReference type="PROSITE" id="PS51360">
    <property type="entry name" value="PLUS3"/>
    <property type="match status" value="1"/>
</dbReference>
<dbReference type="EMBL" id="HBGS01051135">
    <property type="protein sequence ID" value="CAD9467637.1"/>
    <property type="molecule type" value="Transcribed_RNA"/>
</dbReference>
<dbReference type="Gene3D" id="3.90.70.200">
    <property type="entry name" value="Plus-3 domain"/>
    <property type="match status" value="1"/>
</dbReference>
<evidence type="ECO:0000256" key="4">
    <source>
        <dbReference type="ARBA" id="ARBA00023242"/>
    </source>
</evidence>
<feature type="compositionally biased region" description="Basic and acidic residues" evidence="5">
    <location>
        <begin position="144"/>
        <end position="178"/>
    </location>
</feature>
<accession>A0A7S2GR77</accession>
<feature type="compositionally biased region" description="Acidic residues" evidence="5">
    <location>
        <begin position="33"/>
        <end position="56"/>
    </location>
</feature>
<gene>
    <name evidence="7" type="ORF">DSPE1174_LOCUS26493</name>
</gene>
<evidence type="ECO:0000259" key="6">
    <source>
        <dbReference type="PROSITE" id="PS51360"/>
    </source>
</evidence>